<keyword evidence="3" id="KW-1185">Reference proteome</keyword>
<dbReference type="OrthoDB" id="2735096at2"/>
<comment type="caution">
    <text evidence="2">The sequence shown here is derived from an EMBL/GenBank/DDBJ whole genome shotgun (WGS) entry which is preliminary data.</text>
</comment>
<evidence type="ECO:0000259" key="1">
    <source>
        <dbReference type="Pfam" id="PF04167"/>
    </source>
</evidence>
<sequence length="151" mass="17607">MGKQSAVLFHINEESFTMTANQRSLTIPKGSYTIAYYWEDRPYNLYFWRDQKGKYLGSYFNIVKNTAINAEVVSFEDLIIDILVLPNGEYFVLDENELPEALDQFENGFVKQALFELTGALDVILLEVMFEANGIYRHERFIPILENICER</sequence>
<dbReference type="Gene3D" id="2.40.380.10">
    <property type="entry name" value="FomD-like"/>
    <property type="match status" value="1"/>
</dbReference>
<protein>
    <submittedName>
        <fullName evidence="2">DUF402 domain-containing protein</fullName>
    </submittedName>
</protein>
<dbReference type="Proteomes" id="UP000441354">
    <property type="component" value="Unassembled WGS sequence"/>
</dbReference>
<dbReference type="PANTHER" id="PTHR41271">
    <property type="entry name" value="DUF402 DOMAIN-CONTAINING PROTEIN"/>
    <property type="match status" value="1"/>
</dbReference>
<organism evidence="2 3">
    <name type="scientific">Bacillus mesophilum</name>
    <dbReference type="NCBI Taxonomy" id="1071718"/>
    <lineage>
        <taxon>Bacteria</taxon>
        <taxon>Bacillati</taxon>
        <taxon>Bacillota</taxon>
        <taxon>Bacilli</taxon>
        <taxon>Bacillales</taxon>
        <taxon>Bacillaceae</taxon>
        <taxon>Bacillus</taxon>
    </lineage>
</organism>
<dbReference type="AlphaFoldDB" id="A0A7V7RK95"/>
<dbReference type="PANTHER" id="PTHR41271:SF1">
    <property type="entry name" value="DUF402 DOMAIN-CONTAINING PROTEIN"/>
    <property type="match status" value="1"/>
</dbReference>
<feature type="domain" description="DUF402" evidence="1">
    <location>
        <begin position="25"/>
        <end position="104"/>
    </location>
</feature>
<dbReference type="EMBL" id="WBOT01000005">
    <property type="protein sequence ID" value="KAB2331477.1"/>
    <property type="molecule type" value="Genomic_DNA"/>
</dbReference>
<dbReference type="Pfam" id="PF04167">
    <property type="entry name" value="DUF402"/>
    <property type="match status" value="1"/>
</dbReference>
<gene>
    <name evidence="2" type="ORF">F7732_15780</name>
</gene>
<evidence type="ECO:0000313" key="2">
    <source>
        <dbReference type="EMBL" id="KAB2331477.1"/>
    </source>
</evidence>
<dbReference type="InterPro" id="IPR007295">
    <property type="entry name" value="DUF402"/>
</dbReference>
<name>A0A7V7RK95_9BACI</name>
<accession>A0A7V7RK95</accession>
<proteinExistence type="predicted"/>
<dbReference type="InterPro" id="IPR035930">
    <property type="entry name" value="FomD-like_sf"/>
</dbReference>
<dbReference type="SUPFAM" id="SSF159234">
    <property type="entry name" value="FomD-like"/>
    <property type="match status" value="1"/>
</dbReference>
<reference evidence="2 3" key="1">
    <citation type="journal article" date="2014" name="Arch. Microbiol.">
        <title>Bacillus mesophilum sp. nov., strain IITR-54T, a novel 4-chlorobiphenyl dechlorinating bacterium.</title>
        <authorList>
            <person name="Manickam N."/>
            <person name="Singh N.K."/>
            <person name="Bajaj A."/>
            <person name="Kumar R.M."/>
            <person name="Kaur G."/>
            <person name="Kaur N."/>
            <person name="Bala M."/>
            <person name="Kumar A."/>
            <person name="Mayilraj S."/>
        </authorList>
    </citation>
    <scope>NUCLEOTIDE SEQUENCE [LARGE SCALE GENOMIC DNA]</scope>
    <source>
        <strain evidence="2 3">IITR-54</strain>
    </source>
</reference>
<evidence type="ECO:0000313" key="3">
    <source>
        <dbReference type="Proteomes" id="UP000441354"/>
    </source>
</evidence>